<sequence length="207" mass="24323">MVKSIQNDTEIWQLVKEGDRAAFDQLYHQYASPVFAMVYKHLRNRSDAQDITQEVFLDIWEKRNAITIQSSLFNYLYTTARNRMLRYIRQNAFRPESLDFLRQLLDEQHLPQTYQDSYPESAIRSIESSIVDEIAGLPEQMKKVYRLSTETGMSIPEIANHLLISPYTVKNHLSKVRKRLRQTVSRLSSLFFALFVLLLITARLLSF</sequence>
<protein>
    <submittedName>
        <fullName evidence="8">Sigma-70 family RNA polymerase sigma factor</fullName>
    </submittedName>
</protein>
<evidence type="ECO:0000313" key="8">
    <source>
        <dbReference type="EMBL" id="WEK38216.1"/>
    </source>
</evidence>
<keyword evidence="5" id="KW-0812">Transmembrane</keyword>
<dbReference type="PANTHER" id="PTHR43133">
    <property type="entry name" value="RNA POLYMERASE ECF-TYPE SIGMA FACTO"/>
    <property type="match status" value="1"/>
</dbReference>
<dbReference type="PANTHER" id="PTHR43133:SF46">
    <property type="entry name" value="RNA POLYMERASE SIGMA-70 FACTOR ECF SUBFAMILY"/>
    <property type="match status" value="1"/>
</dbReference>
<accession>A0AAJ5WU17</accession>
<dbReference type="NCBIfam" id="TIGR02937">
    <property type="entry name" value="sigma70-ECF"/>
    <property type="match status" value="1"/>
</dbReference>
<dbReference type="Gene3D" id="1.10.10.10">
    <property type="entry name" value="Winged helix-like DNA-binding domain superfamily/Winged helix DNA-binding domain"/>
    <property type="match status" value="1"/>
</dbReference>
<dbReference type="SUPFAM" id="SSF88946">
    <property type="entry name" value="Sigma2 domain of RNA polymerase sigma factors"/>
    <property type="match status" value="1"/>
</dbReference>
<reference evidence="8" key="1">
    <citation type="submission" date="2023-03" db="EMBL/GenBank/DDBJ databases">
        <title>Andean soil-derived lignocellulolytic bacterial consortium as a source of novel taxa and putative plastic-active enzymes.</title>
        <authorList>
            <person name="Diaz-Garcia L."/>
            <person name="Chuvochina M."/>
            <person name="Feuerriegel G."/>
            <person name="Bunk B."/>
            <person name="Sproer C."/>
            <person name="Streit W.R."/>
            <person name="Rodriguez L.M."/>
            <person name="Overmann J."/>
            <person name="Jimenez D.J."/>
        </authorList>
    </citation>
    <scope>NUCLEOTIDE SEQUENCE</scope>
    <source>
        <strain evidence="8">MAG 7</strain>
    </source>
</reference>
<keyword evidence="5" id="KW-0472">Membrane</keyword>
<dbReference type="InterPro" id="IPR013324">
    <property type="entry name" value="RNA_pol_sigma_r3/r4-like"/>
</dbReference>
<keyword evidence="2" id="KW-0805">Transcription regulation</keyword>
<dbReference type="Pfam" id="PF04542">
    <property type="entry name" value="Sigma70_r2"/>
    <property type="match status" value="1"/>
</dbReference>
<dbReference type="InterPro" id="IPR013249">
    <property type="entry name" value="RNA_pol_sigma70_r4_t2"/>
</dbReference>
<evidence type="ECO:0000256" key="5">
    <source>
        <dbReference type="SAM" id="Phobius"/>
    </source>
</evidence>
<feature type="domain" description="RNA polymerase sigma factor 70 region 4 type 2" evidence="7">
    <location>
        <begin position="130"/>
        <end position="180"/>
    </location>
</feature>
<keyword evidence="5" id="KW-1133">Transmembrane helix</keyword>
<dbReference type="AlphaFoldDB" id="A0AAJ5WU17"/>
<dbReference type="GO" id="GO:0006352">
    <property type="term" value="P:DNA-templated transcription initiation"/>
    <property type="evidence" value="ECO:0007669"/>
    <property type="project" value="InterPro"/>
</dbReference>
<dbReference type="Pfam" id="PF08281">
    <property type="entry name" value="Sigma70_r4_2"/>
    <property type="match status" value="1"/>
</dbReference>
<dbReference type="InterPro" id="IPR039425">
    <property type="entry name" value="RNA_pol_sigma-70-like"/>
</dbReference>
<evidence type="ECO:0000313" key="9">
    <source>
        <dbReference type="Proteomes" id="UP001220610"/>
    </source>
</evidence>
<organism evidence="8 9">
    <name type="scientific">Candidatus Pseudobacter hemicellulosilyticus</name>
    <dbReference type="NCBI Taxonomy" id="3121375"/>
    <lineage>
        <taxon>Bacteria</taxon>
        <taxon>Pseudomonadati</taxon>
        <taxon>Bacteroidota</taxon>
        <taxon>Chitinophagia</taxon>
        <taxon>Chitinophagales</taxon>
        <taxon>Chitinophagaceae</taxon>
        <taxon>Pseudobacter</taxon>
    </lineage>
</organism>
<dbReference type="GO" id="GO:0003677">
    <property type="term" value="F:DNA binding"/>
    <property type="evidence" value="ECO:0007669"/>
    <property type="project" value="InterPro"/>
</dbReference>
<name>A0AAJ5WU17_9BACT</name>
<dbReference type="InterPro" id="IPR014284">
    <property type="entry name" value="RNA_pol_sigma-70_dom"/>
</dbReference>
<gene>
    <name evidence="8" type="ORF">P0Y53_11980</name>
</gene>
<dbReference type="Gene3D" id="1.10.1740.10">
    <property type="match status" value="1"/>
</dbReference>
<feature type="transmembrane region" description="Helical" evidence="5">
    <location>
        <begin position="187"/>
        <end position="205"/>
    </location>
</feature>
<proteinExistence type="inferred from homology"/>
<keyword evidence="3" id="KW-0731">Sigma factor</keyword>
<evidence type="ECO:0000259" key="6">
    <source>
        <dbReference type="Pfam" id="PF04542"/>
    </source>
</evidence>
<evidence type="ECO:0000256" key="1">
    <source>
        <dbReference type="ARBA" id="ARBA00010641"/>
    </source>
</evidence>
<dbReference type="InterPro" id="IPR036388">
    <property type="entry name" value="WH-like_DNA-bd_sf"/>
</dbReference>
<evidence type="ECO:0000256" key="2">
    <source>
        <dbReference type="ARBA" id="ARBA00023015"/>
    </source>
</evidence>
<feature type="domain" description="RNA polymerase sigma-70 region 2" evidence="6">
    <location>
        <begin position="26"/>
        <end position="92"/>
    </location>
</feature>
<evidence type="ECO:0000259" key="7">
    <source>
        <dbReference type="Pfam" id="PF08281"/>
    </source>
</evidence>
<dbReference type="Proteomes" id="UP001220610">
    <property type="component" value="Chromosome"/>
</dbReference>
<keyword evidence="4" id="KW-0804">Transcription</keyword>
<dbReference type="InterPro" id="IPR013325">
    <property type="entry name" value="RNA_pol_sigma_r2"/>
</dbReference>
<dbReference type="EMBL" id="CP119311">
    <property type="protein sequence ID" value="WEK38216.1"/>
    <property type="molecule type" value="Genomic_DNA"/>
</dbReference>
<evidence type="ECO:0000256" key="3">
    <source>
        <dbReference type="ARBA" id="ARBA00023082"/>
    </source>
</evidence>
<evidence type="ECO:0000256" key="4">
    <source>
        <dbReference type="ARBA" id="ARBA00023163"/>
    </source>
</evidence>
<dbReference type="InterPro" id="IPR007627">
    <property type="entry name" value="RNA_pol_sigma70_r2"/>
</dbReference>
<comment type="similarity">
    <text evidence="1">Belongs to the sigma-70 factor family. ECF subfamily.</text>
</comment>
<dbReference type="GO" id="GO:0016987">
    <property type="term" value="F:sigma factor activity"/>
    <property type="evidence" value="ECO:0007669"/>
    <property type="project" value="UniProtKB-KW"/>
</dbReference>
<dbReference type="SUPFAM" id="SSF88659">
    <property type="entry name" value="Sigma3 and sigma4 domains of RNA polymerase sigma factors"/>
    <property type="match status" value="1"/>
</dbReference>